<dbReference type="Proteomes" id="UP000092528">
    <property type="component" value="Chromosome 1"/>
</dbReference>
<evidence type="ECO:0000313" key="2">
    <source>
        <dbReference type="Proteomes" id="UP000092528"/>
    </source>
</evidence>
<gene>
    <name evidence="1" type="ORF">VSVS05_01138</name>
</gene>
<dbReference type="EMBL" id="CP016414">
    <property type="protein sequence ID" value="ANU36265.1"/>
    <property type="molecule type" value="Genomic_DNA"/>
</dbReference>
<dbReference type="AlphaFoldDB" id="A0A1C7F812"/>
<proteinExistence type="predicted"/>
<sequence length="76" mass="8652">MKPVKISTLQIDEERIELFEGRTLSYDKCALAYFAGPEGWGVTMNIQLGELDDFVNSKQWQRNFIAHSKDKLGMAA</sequence>
<evidence type="ECO:0000313" key="1">
    <source>
        <dbReference type="EMBL" id="ANU36265.1"/>
    </source>
</evidence>
<keyword evidence="2" id="KW-1185">Reference proteome</keyword>
<accession>A0A1C7F812</accession>
<name>A0A1C7F812_9VIBR</name>
<protein>
    <submittedName>
        <fullName evidence="1">Uncharacterized protein</fullName>
    </submittedName>
</protein>
<dbReference type="RefSeq" id="WP_065545251.1">
    <property type="nucleotide sequence ID" value="NZ_CP016414.1"/>
</dbReference>
<organism evidence="1 2">
    <name type="scientific">Vibrio scophthalmi</name>
    <dbReference type="NCBI Taxonomy" id="45658"/>
    <lineage>
        <taxon>Bacteria</taxon>
        <taxon>Pseudomonadati</taxon>
        <taxon>Pseudomonadota</taxon>
        <taxon>Gammaproteobacteria</taxon>
        <taxon>Vibrionales</taxon>
        <taxon>Vibrionaceae</taxon>
        <taxon>Vibrio</taxon>
    </lineage>
</organism>
<reference evidence="1 2" key="1">
    <citation type="submission" date="2016-07" db="EMBL/GenBank/DDBJ databases">
        <title>Genome sequencing of Vibrio scophthalmi strain VS-05, an isolated from Paralichthys olivaceus.</title>
        <authorList>
            <person name="Han H.-J."/>
        </authorList>
    </citation>
    <scope>NUCLEOTIDE SEQUENCE [LARGE SCALE GENOMIC DNA]</scope>
    <source>
        <strain evidence="1 2">VS-05</strain>
    </source>
</reference>